<sequence>MALDQSKVVDLVFGELRSHQSTGVLPGFASTGEDAGAKKRFPTSISLLPNIPVGGLAGEHGLDVSGIAGHDKLVVGNRDHTGVHIFAHLLVDGLDDVLGTSVGLGGLDTLNKPAEPQEPLGGHHASGPASQPSCFFVISPSDRFLSLERVSKLEHANSRCHCEGKQEHDNRKVKRRCDNIPELGDSPECSVSR</sequence>
<dbReference type="Proteomes" id="UP001322138">
    <property type="component" value="Unassembled WGS sequence"/>
</dbReference>
<gene>
    <name evidence="1" type="ORF">QC761_0049300</name>
</gene>
<reference evidence="1 2" key="1">
    <citation type="journal article" date="2023" name="bioRxiv">
        <title>High-quality genome assemblies of four members of thePodospora anserinaspecies complex.</title>
        <authorList>
            <person name="Ament-Velasquez S.L."/>
            <person name="Vogan A.A."/>
            <person name="Wallerman O."/>
            <person name="Hartmann F."/>
            <person name="Gautier V."/>
            <person name="Silar P."/>
            <person name="Giraud T."/>
            <person name="Johannesson H."/>
        </authorList>
    </citation>
    <scope>NUCLEOTIDE SEQUENCE [LARGE SCALE GENOMIC DNA]</scope>
    <source>
        <strain evidence="1 2">CBS 112042</strain>
    </source>
</reference>
<comment type="caution">
    <text evidence="1">The sequence shown here is derived from an EMBL/GenBank/DDBJ whole genome shotgun (WGS) entry which is preliminary data.</text>
</comment>
<evidence type="ECO:0000313" key="2">
    <source>
        <dbReference type="Proteomes" id="UP001322138"/>
    </source>
</evidence>
<keyword evidence="2" id="KW-1185">Reference proteome</keyword>
<organism evidence="1 2">
    <name type="scientific">Podospora bellae-mahoneyi</name>
    <dbReference type="NCBI Taxonomy" id="2093777"/>
    <lineage>
        <taxon>Eukaryota</taxon>
        <taxon>Fungi</taxon>
        <taxon>Dikarya</taxon>
        <taxon>Ascomycota</taxon>
        <taxon>Pezizomycotina</taxon>
        <taxon>Sordariomycetes</taxon>
        <taxon>Sordariomycetidae</taxon>
        <taxon>Sordariales</taxon>
        <taxon>Podosporaceae</taxon>
        <taxon>Podospora</taxon>
    </lineage>
</organism>
<evidence type="ECO:0000313" key="1">
    <source>
        <dbReference type="EMBL" id="KAK4644113.1"/>
    </source>
</evidence>
<protein>
    <submittedName>
        <fullName evidence="1">Uncharacterized protein</fullName>
    </submittedName>
</protein>
<accession>A0ABR0FKY2</accession>
<dbReference type="RefSeq" id="XP_062733089.1">
    <property type="nucleotide sequence ID" value="XM_062872454.1"/>
</dbReference>
<dbReference type="EMBL" id="JAFFGZ010000005">
    <property type="protein sequence ID" value="KAK4644113.1"/>
    <property type="molecule type" value="Genomic_DNA"/>
</dbReference>
<dbReference type="GeneID" id="87891627"/>
<name>A0ABR0FKY2_9PEZI</name>
<proteinExistence type="predicted"/>